<keyword evidence="5" id="KW-1185">Reference proteome</keyword>
<evidence type="ECO:0000313" key="4">
    <source>
        <dbReference type="EMBL" id="SLN42304.1"/>
    </source>
</evidence>
<evidence type="ECO:0000256" key="1">
    <source>
        <dbReference type="ARBA" id="ARBA00022801"/>
    </source>
</evidence>
<name>A0A1Y5SPD7_9RHOB</name>
<dbReference type="RefSeq" id="WP_085864566.1">
    <property type="nucleotide sequence ID" value="NZ_FWFT01000003.1"/>
</dbReference>
<dbReference type="InterPro" id="IPR003736">
    <property type="entry name" value="PAAI_dom"/>
</dbReference>
<gene>
    <name evidence="4" type="ORF">PSJ8397_02148</name>
</gene>
<feature type="domain" description="Thioesterase" evidence="3">
    <location>
        <begin position="84"/>
        <end position="158"/>
    </location>
</feature>
<feature type="region of interest" description="Disordered" evidence="2">
    <location>
        <begin position="1"/>
        <end position="38"/>
    </location>
</feature>
<dbReference type="GO" id="GO:0005829">
    <property type="term" value="C:cytosol"/>
    <property type="evidence" value="ECO:0007669"/>
    <property type="project" value="TreeGrafter"/>
</dbReference>
<keyword evidence="1" id="KW-0378">Hydrolase</keyword>
<dbReference type="Proteomes" id="UP000193623">
    <property type="component" value="Unassembled WGS sequence"/>
</dbReference>
<dbReference type="PANTHER" id="PTHR43240:SF7">
    <property type="entry name" value="BLR7284 PROTEIN"/>
    <property type="match status" value="1"/>
</dbReference>
<organism evidence="4 5">
    <name type="scientific">Pseudooctadecabacter jejudonensis</name>
    <dbReference type="NCBI Taxonomy" id="1391910"/>
    <lineage>
        <taxon>Bacteria</taxon>
        <taxon>Pseudomonadati</taxon>
        <taxon>Pseudomonadota</taxon>
        <taxon>Alphaproteobacteria</taxon>
        <taxon>Rhodobacterales</taxon>
        <taxon>Paracoccaceae</taxon>
        <taxon>Pseudooctadecabacter</taxon>
    </lineage>
</organism>
<feature type="compositionally biased region" description="Low complexity" evidence="2">
    <location>
        <begin position="19"/>
        <end position="29"/>
    </location>
</feature>
<evidence type="ECO:0000259" key="3">
    <source>
        <dbReference type="Pfam" id="PF03061"/>
    </source>
</evidence>
<proteinExistence type="predicted"/>
<evidence type="ECO:0000313" key="5">
    <source>
        <dbReference type="Proteomes" id="UP000193623"/>
    </source>
</evidence>
<dbReference type="GO" id="GO:0061522">
    <property type="term" value="F:1,4-dihydroxy-2-naphthoyl-CoA thioesterase activity"/>
    <property type="evidence" value="ECO:0007669"/>
    <property type="project" value="TreeGrafter"/>
</dbReference>
<dbReference type="InterPro" id="IPR006683">
    <property type="entry name" value="Thioestr_dom"/>
</dbReference>
<sequence length="178" mass="18498">MTHDQTPDQTTDQSRDPAVDQAADQAPDQAPDEAGGRQEKIAQQFIAALPHATALGMSVVEIAAGQATLSMPYDARLIGDPETGVIAGGAVSALLDTCSGAAVMVHDSLPLGTATLDLRIDYMRPATPGQTIIARAECYHVTRSVAFVRATALDDDTDRPVATATGAFAIQPTKVTPS</sequence>
<dbReference type="AlphaFoldDB" id="A0A1Y5SPD7"/>
<dbReference type="Pfam" id="PF03061">
    <property type="entry name" value="4HBT"/>
    <property type="match status" value="1"/>
</dbReference>
<reference evidence="4 5" key="1">
    <citation type="submission" date="2017-03" db="EMBL/GenBank/DDBJ databases">
        <authorList>
            <person name="Afonso C.L."/>
            <person name="Miller P.J."/>
            <person name="Scott M.A."/>
            <person name="Spackman E."/>
            <person name="Goraichik I."/>
            <person name="Dimitrov K.M."/>
            <person name="Suarez D.L."/>
            <person name="Swayne D.E."/>
        </authorList>
    </citation>
    <scope>NUCLEOTIDE SEQUENCE [LARGE SCALE GENOMIC DNA]</scope>
    <source>
        <strain evidence="4 5">CECT 8397</strain>
    </source>
</reference>
<dbReference type="EMBL" id="FWFT01000003">
    <property type="protein sequence ID" value="SLN42304.1"/>
    <property type="molecule type" value="Genomic_DNA"/>
</dbReference>
<protein>
    <recommendedName>
        <fullName evidence="3">Thioesterase domain-containing protein</fullName>
    </recommendedName>
</protein>
<dbReference type="NCBIfam" id="TIGR00369">
    <property type="entry name" value="unchar_dom_1"/>
    <property type="match status" value="1"/>
</dbReference>
<dbReference type="InterPro" id="IPR029069">
    <property type="entry name" value="HotDog_dom_sf"/>
</dbReference>
<evidence type="ECO:0000256" key="2">
    <source>
        <dbReference type="SAM" id="MobiDB-lite"/>
    </source>
</evidence>
<dbReference type="OrthoDB" id="9813158at2"/>
<dbReference type="Gene3D" id="3.10.129.10">
    <property type="entry name" value="Hotdog Thioesterase"/>
    <property type="match status" value="1"/>
</dbReference>
<dbReference type="PANTHER" id="PTHR43240">
    <property type="entry name" value="1,4-DIHYDROXY-2-NAPHTHOYL-COA THIOESTERASE 1"/>
    <property type="match status" value="1"/>
</dbReference>
<dbReference type="CDD" id="cd03443">
    <property type="entry name" value="PaaI_thioesterase"/>
    <property type="match status" value="1"/>
</dbReference>
<dbReference type="SUPFAM" id="SSF54637">
    <property type="entry name" value="Thioesterase/thiol ester dehydrase-isomerase"/>
    <property type="match status" value="1"/>
</dbReference>
<accession>A0A1Y5SPD7</accession>